<evidence type="ECO:0000313" key="3">
    <source>
        <dbReference type="Proteomes" id="UP000029493"/>
    </source>
</evidence>
<protein>
    <recommendedName>
        <fullName evidence="1">Peptidase M60 domain-containing protein</fullName>
    </recommendedName>
</protein>
<accession>A0A089WJE8</accession>
<dbReference type="PROSITE" id="PS51723">
    <property type="entry name" value="PEPTIDASE_M60"/>
    <property type="match status" value="1"/>
</dbReference>
<evidence type="ECO:0000259" key="1">
    <source>
        <dbReference type="PROSITE" id="PS51723"/>
    </source>
</evidence>
<dbReference type="eggNOG" id="COG3979">
    <property type="taxonomic scope" value="Bacteria"/>
</dbReference>
<dbReference type="Proteomes" id="UP000029493">
    <property type="component" value="Chromosome"/>
</dbReference>
<dbReference type="InterPro" id="IPR031161">
    <property type="entry name" value="Peptidase_M60_dom"/>
</dbReference>
<dbReference type="SMART" id="SM01276">
    <property type="entry name" value="M60-like"/>
    <property type="match status" value="1"/>
</dbReference>
<dbReference type="Pfam" id="PF13402">
    <property type="entry name" value="Peptidase_M60"/>
    <property type="match status" value="1"/>
</dbReference>
<proteinExistence type="predicted"/>
<evidence type="ECO:0000313" key="2">
    <source>
        <dbReference type="EMBL" id="AIR88701.1"/>
    </source>
</evidence>
<dbReference type="InterPro" id="IPR042279">
    <property type="entry name" value="Pep_M60_3"/>
</dbReference>
<name>A0A089WJE8_9PSED</name>
<organism evidence="2 3">
    <name type="scientific">Pseudomonas cremoricolorata</name>
    <dbReference type="NCBI Taxonomy" id="157783"/>
    <lineage>
        <taxon>Bacteria</taxon>
        <taxon>Pseudomonadati</taxon>
        <taxon>Pseudomonadota</taxon>
        <taxon>Gammaproteobacteria</taxon>
        <taxon>Pseudomonadales</taxon>
        <taxon>Pseudomonadaceae</taxon>
        <taxon>Pseudomonas</taxon>
    </lineage>
</organism>
<dbReference type="EMBL" id="CP009455">
    <property type="protein sequence ID" value="AIR88701.1"/>
    <property type="molecule type" value="Genomic_DNA"/>
</dbReference>
<reference evidence="2 3" key="1">
    <citation type="submission" date="2014-09" db="EMBL/GenBank/DDBJ databases">
        <authorList>
            <person name="Chan K.-G."/>
        </authorList>
    </citation>
    <scope>NUCLEOTIDE SEQUENCE [LARGE SCALE GENOMIC DNA]</scope>
    <source>
        <strain evidence="2 3">ND07</strain>
    </source>
</reference>
<feature type="domain" description="Peptidase M60" evidence="1">
    <location>
        <begin position="1"/>
        <end position="231"/>
    </location>
</feature>
<dbReference type="Gene3D" id="3.40.390.80">
    <property type="entry name" value="Peptidase M60, enhancin-like domain 2"/>
    <property type="match status" value="1"/>
</dbReference>
<keyword evidence="3" id="KW-1185">Reference proteome</keyword>
<sequence length="521" mass="56473">MAPEAGSRVTVELGQTAMPVPYYTEGVDYSAWTSMLDASTVPYALHSGSSVVIASSLSSAKYVGPESHPTALMLYYQMGINAQSAAAGLDGQQPPHQASPLRPWVVETCAGVNPNASDYSANMPYPALDALSVLRAPSTWGLWHELGHQRQSTVWPWDMPSLGEVTVNIFTTAALRRFWGESLPVGPRAATWDRAQIYLMQPDAEREFDNMESNTGANREVMFEQLRRSFGDTFYPRLERAARTLGDPGDKAARKRLFQVEASKAANADLSEYFGAWGLRPDAQTLAQIAALSLPKPPGQPTQVPVFGGSAESRILDVWAFSAQGRNVQIEGHAWPPGAVIEARTQHNGRAGVATADAFGRYRNDALDKGYLRDGATLLELRTANSAGASQQATVTQRPVVTSLRVRRTQTGAIWVNGTGAPAGADVEVHNRDGSWPAVATVGGDGTFENDHLNDNHLVDGSTMLEVRMNFRERSFPERWRAVLLQAIDGSFDVECRFTTSEPAGESLQAIEGQCAKAVLP</sequence>
<dbReference type="AlphaFoldDB" id="A0A089WJE8"/>
<dbReference type="KEGG" id="psw:LK03_05240"/>
<gene>
    <name evidence="2" type="ORF">LK03_05240</name>
</gene>
<dbReference type="Gene3D" id="1.10.390.30">
    <property type="entry name" value="Peptidase M60, enhancin-like domain 3"/>
    <property type="match status" value="1"/>
</dbReference>